<gene>
    <name evidence="2" type="ORF">B7R54_07345</name>
</gene>
<comment type="caution">
    <text evidence="2">The sequence shown here is derived from an EMBL/GenBank/DDBJ whole genome shotgun (WGS) entry which is preliminary data.</text>
</comment>
<keyword evidence="1" id="KW-1133">Transmembrane helix</keyword>
<protein>
    <submittedName>
        <fullName evidence="2">Uncharacterized protein</fullName>
    </submittedName>
</protein>
<feature type="transmembrane region" description="Helical" evidence="1">
    <location>
        <begin position="103"/>
        <end position="121"/>
    </location>
</feature>
<dbReference type="RefSeq" id="WP_116414456.1">
    <property type="nucleotide sequence ID" value="NZ_NBWZ01000001.1"/>
</dbReference>
<evidence type="ECO:0000313" key="2">
    <source>
        <dbReference type="EMBL" id="RFA09060.1"/>
    </source>
</evidence>
<feature type="transmembrane region" description="Helical" evidence="1">
    <location>
        <begin position="20"/>
        <end position="40"/>
    </location>
</feature>
<feature type="transmembrane region" description="Helical" evidence="1">
    <location>
        <begin position="326"/>
        <end position="345"/>
    </location>
</feature>
<dbReference type="OrthoDB" id="3802671at2"/>
<feature type="transmembrane region" description="Helical" evidence="1">
    <location>
        <begin position="155"/>
        <end position="173"/>
    </location>
</feature>
<keyword evidence="3" id="KW-1185">Reference proteome</keyword>
<dbReference type="AlphaFoldDB" id="A0A3E0VI45"/>
<organism evidence="2 3">
    <name type="scientific">Subtercola boreus</name>
    <dbReference type="NCBI Taxonomy" id="120213"/>
    <lineage>
        <taxon>Bacteria</taxon>
        <taxon>Bacillati</taxon>
        <taxon>Actinomycetota</taxon>
        <taxon>Actinomycetes</taxon>
        <taxon>Micrococcales</taxon>
        <taxon>Microbacteriaceae</taxon>
        <taxon>Subtercola</taxon>
    </lineage>
</organism>
<dbReference type="EMBL" id="NBWZ01000001">
    <property type="protein sequence ID" value="RFA09060.1"/>
    <property type="molecule type" value="Genomic_DNA"/>
</dbReference>
<name>A0A3E0VI45_9MICO</name>
<reference evidence="2 3" key="1">
    <citation type="submission" date="2017-04" db="EMBL/GenBank/DDBJ databases">
        <title>Comparative genome analysis of Subtercola boreus.</title>
        <authorList>
            <person name="Cho Y.-J."/>
            <person name="Cho A."/>
            <person name="Kim O.-S."/>
            <person name="Lee J.-I."/>
        </authorList>
    </citation>
    <scope>NUCLEOTIDE SEQUENCE [LARGE SCALE GENOMIC DNA]</scope>
    <source>
        <strain evidence="2 3">K300</strain>
    </source>
</reference>
<feature type="transmembrane region" description="Helical" evidence="1">
    <location>
        <begin position="254"/>
        <end position="274"/>
    </location>
</feature>
<dbReference type="Proteomes" id="UP000256486">
    <property type="component" value="Unassembled WGS sequence"/>
</dbReference>
<sequence>MFSILSRTLQLVAARWPQLLAWYLAGWLARYLLIELAAFFGATSALVGLMIMPLAILARLGSYIAMFLTLRPALPGFVSLRERGEDAVDRTTSGRASGPRTRLYDILLVTILPFFAFYAAWQLLADDTQQYAQAALKNINFFDGAHSGGVLAIEVSPYSIGAIVVAFAGRFLIKRYSDRLPRWTNLVAVYLEAVWVYLTLFLITTYQQDFQTWLADRQAMRWLDDLRQSIVGFFSPFETIYAAVQWAINETGGLVLLPLAWLTLAGIVYGRALVAPRFRLREPRLRAYETARQRFDALPTFVSSRLKDLGSDWAGRWRPFADALLLIWRAGVVPMGIFILAYTVLQSATAWLDLAGVRLIGPHDLNSWWMNFDQLLSFVVDVIVEPLRLCLVAAAYNFCLVALGERREVAAAADAAGTAAAGTAAAGTAAAQPAGTSAPDAAGTPTA</sequence>
<feature type="transmembrane region" description="Helical" evidence="1">
    <location>
        <begin position="375"/>
        <end position="398"/>
    </location>
</feature>
<feature type="transmembrane region" description="Helical" evidence="1">
    <location>
        <begin position="46"/>
        <end position="70"/>
    </location>
</feature>
<accession>A0A3E0VI45</accession>
<evidence type="ECO:0000313" key="3">
    <source>
        <dbReference type="Proteomes" id="UP000256486"/>
    </source>
</evidence>
<feature type="transmembrane region" description="Helical" evidence="1">
    <location>
        <begin position="185"/>
        <end position="206"/>
    </location>
</feature>
<proteinExistence type="predicted"/>
<keyword evidence="1" id="KW-0472">Membrane</keyword>
<evidence type="ECO:0000256" key="1">
    <source>
        <dbReference type="SAM" id="Phobius"/>
    </source>
</evidence>
<keyword evidence="1" id="KW-0812">Transmembrane</keyword>